<dbReference type="Gene3D" id="3.40.50.300">
    <property type="entry name" value="P-loop containing nucleotide triphosphate hydrolases"/>
    <property type="match status" value="1"/>
</dbReference>
<protein>
    <submittedName>
        <fullName evidence="5">ABC transporter ATP-binding protein</fullName>
    </submittedName>
</protein>
<feature type="region of interest" description="Disordered" evidence="3">
    <location>
        <begin position="236"/>
        <end position="257"/>
    </location>
</feature>
<dbReference type="EMBL" id="CP059399">
    <property type="protein sequence ID" value="QLY32044.1"/>
    <property type="molecule type" value="Genomic_DNA"/>
</dbReference>
<dbReference type="PANTHER" id="PTHR43038">
    <property type="entry name" value="ATP-BINDING CASSETTE, SUB-FAMILY H, MEMBER 1"/>
    <property type="match status" value="1"/>
</dbReference>
<dbReference type="CDD" id="cd03230">
    <property type="entry name" value="ABC_DR_subfamily_A"/>
    <property type="match status" value="1"/>
</dbReference>
<dbReference type="SUPFAM" id="SSF52540">
    <property type="entry name" value="P-loop containing nucleoside triphosphate hydrolases"/>
    <property type="match status" value="1"/>
</dbReference>
<feature type="domain" description="ABC transporter" evidence="4">
    <location>
        <begin position="5"/>
        <end position="228"/>
    </location>
</feature>
<evidence type="ECO:0000256" key="1">
    <source>
        <dbReference type="ARBA" id="ARBA00022741"/>
    </source>
</evidence>
<keyword evidence="2 5" id="KW-0067">ATP-binding</keyword>
<dbReference type="RefSeq" id="WP_181583218.1">
    <property type="nucleotide sequence ID" value="NZ_CP059399.1"/>
</dbReference>
<evidence type="ECO:0000313" key="6">
    <source>
        <dbReference type="Proteomes" id="UP000515512"/>
    </source>
</evidence>
<dbReference type="InterPro" id="IPR017871">
    <property type="entry name" value="ABC_transporter-like_CS"/>
</dbReference>
<proteinExistence type="predicted"/>
<dbReference type="PANTHER" id="PTHR43038:SF3">
    <property type="entry name" value="ABC TRANSPORTER G FAMILY MEMBER 20 ISOFORM X1"/>
    <property type="match status" value="1"/>
</dbReference>
<organism evidence="5 6">
    <name type="scientific">Nocardia huaxiensis</name>
    <dbReference type="NCBI Taxonomy" id="2755382"/>
    <lineage>
        <taxon>Bacteria</taxon>
        <taxon>Bacillati</taxon>
        <taxon>Actinomycetota</taxon>
        <taxon>Actinomycetes</taxon>
        <taxon>Mycobacteriales</taxon>
        <taxon>Nocardiaceae</taxon>
        <taxon>Nocardia</taxon>
    </lineage>
</organism>
<dbReference type="Proteomes" id="UP000515512">
    <property type="component" value="Chromosome"/>
</dbReference>
<dbReference type="GO" id="GO:0016887">
    <property type="term" value="F:ATP hydrolysis activity"/>
    <property type="evidence" value="ECO:0007669"/>
    <property type="project" value="InterPro"/>
</dbReference>
<keyword evidence="6" id="KW-1185">Reference proteome</keyword>
<dbReference type="Pfam" id="PF00005">
    <property type="entry name" value="ABC_tran"/>
    <property type="match status" value="1"/>
</dbReference>
<dbReference type="AlphaFoldDB" id="A0A7D6Z5M2"/>
<evidence type="ECO:0000313" key="5">
    <source>
        <dbReference type="EMBL" id="QLY32044.1"/>
    </source>
</evidence>
<dbReference type="InterPro" id="IPR003593">
    <property type="entry name" value="AAA+_ATPase"/>
</dbReference>
<dbReference type="KEGG" id="nhu:H0264_07060"/>
<dbReference type="GO" id="GO:0005524">
    <property type="term" value="F:ATP binding"/>
    <property type="evidence" value="ECO:0007669"/>
    <property type="project" value="UniProtKB-KW"/>
</dbReference>
<evidence type="ECO:0000256" key="2">
    <source>
        <dbReference type="ARBA" id="ARBA00022840"/>
    </source>
</evidence>
<name>A0A7D6Z5M2_9NOCA</name>
<keyword evidence="1" id="KW-0547">Nucleotide-binding</keyword>
<reference evidence="5 6" key="1">
    <citation type="submission" date="2020-07" db="EMBL/GenBank/DDBJ databases">
        <authorList>
            <person name="Zhuang K."/>
            <person name="Ran Y."/>
        </authorList>
    </citation>
    <scope>NUCLEOTIDE SEQUENCE [LARGE SCALE GENOMIC DNA]</scope>
    <source>
        <strain evidence="5 6">WCH-YHL-001</strain>
    </source>
</reference>
<evidence type="ECO:0000256" key="3">
    <source>
        <dbReference type="SAM" id="MobiDB-lite"/>
    </source>
</evidence>
<sequence length="257" mass="27730">MTTAIRVTDLVVERARQRVIDQVSFEIPAGSVTGLLGPSGSGKTTLLRAIVGVQRIRSGTIQVLGMPAGTAELRRRVGYVTQQPSVYGDLTVRQNARYFALIQGAGATAADTAIRDVGLADFASRRVDSLSGGQRARVSLACAMLANPDVLILDEPTVGLDPVLRRDIWQQFHALADSGTTLLVSSHVMDEADRCERLLLLREGRLLAYETPDELRATTAAPDLEEAFLRLILRQADPSGQKPVPPPEPSPNRKSLA</sequence>
<dbReference type="InterPro" id="IPR003439">
    <property type="entry name" value="ABC_transporter-like_ATP-bd"/>
</dbReference>
<dbReference type="PROSITE" id="PS50893">
    <property type="entry name" value="ABC_TRANSPORTER_2"/>
    <property type="match status" value="1"/>
</dbReference>
<gene>
    <name evidence="5" type="ORF">H0264_07060</name>
</gene>
<dbReference type="SMART" id="SM00382">
    <property type="entry name" value="AAA"/>
    <property type="match status" value="1"/>
</dbReference>
<dbReference type="InterPro" id="IPR027417">
    <property type="entry name" value="P-loop_NTPase"/>
</dbReference>
<dbReference type="PROSITE" id="PS00211">
    <property type="entry name" value="ABC_TRANSPORTER_1"/>
    <property type="match status" value="1"/>
</dbReference>
<evidence type="ECO:0000259" key="4">
    <source>
        <dbReference type="PROSITE" id="PS50893"/>
    </source>
</evidence>
<accession>A0A7D6Z5M2</accession>